<sequence length="158" mass="18204">MSKNNKKRVAVNSHQSQFVDEGAIDRVKYQNLLEDFLALQKDFVSKKRKLRAVEQKREILLAEVRFLRQRHEFFMKMQSDSLEQSLVPEKDPCMEDRVPKISSPIEDLVPEKYSSMPYQGKVVGKALRVNTTPKSGLIKGKSVGKKMILLQDQLTLNV</sequence>
<dbReference type="Proteomes" id="UP000326939">
    <property type="component" value="Chromosome 6"/>
</dbReference>
<evidence type="ECO:0000313" key="2">
    <source>
        <dbReference type="Proteomes" id="UP000326939"/>
    </source>
</evidence>
<accession>A0A5N5ME63</accession>
<organism evidence="1 2">
    <name type="scientific">Salix brachista</name>
    <dbReference type="NCBI Taxonomy" id="2182728"/>
    <lineage>
        <taxon>Eukaryota</taxon>
        <taxon>Viridiplantae</taxon>
        <taxon>Streptophyta</taxon>
        <taxon>Embryophyta</taxon>
        <taxon>Tracheophyta</taxon>
        <taxon>Spermatophyta</taxon>
        <taxon>Magnoliopsida</taxon>
        <taxon>eudicotyledons</taxon>
        <taxon>Gunneridae</taxon>
        <taxon>Pentapetalae</taxon>
        <taxon>rosids</taxon>
        <taxon>fabids</taxon>
        <taxon>Malpighiales</taxon>
        <taxon>Salicaceae</taxon>
        <taxon>Saliceae</taxon>
        <taxon>Salix</taxon>
    </lineage>
</organism>
<protein>
    <submittedName>
        <fullName evidence="1">Uncharacterized protein</fullName>
    </submittedName>
</protein>
<reference evidence="2" key="1">
    <citation type="journal article" date="2019" name="Gigascience">
        <title>De novo genome assembly of the endangered Acer yangbiense, a plant species with extremely small populations endemic to Yunnan Province, China.</title>
        <authorList>
            <person name="Yang J."/>
            <person name="Wariss H.M."/>
            <person name="Tao L."/>
            <person name="Zhang R."/>
            <person name="Yun Q."/>
            <person name="Hollingsworth P."/>
            <person name="Dao Z."/>
            <person name="Luo G."/>
            <person name="Guo H."/>
            <person name="Ma Y."/>
            <person name="Sun W."/>
        </authorList>
    </citation>
    <scope>NUCLEOTIDE SEQUENCE [LARGE SCALE GENOMIC DNA]</scope>
    <source>
        <strain evidence="2">cv. br00</strain>
    </source>
</reference>
<proteinExistence type="predicted"/>
<dbReference type="AlphaFoldDB" id="A0A5N5ME63"/>
<comment type="caution">
    <text evidence="1">The sequence shown here is derived from an EMBL/GenBank/DDBJ whole genome shotgun (WGS) entry which is preliminary data.</text>
</comment>
<evidence type="ECO:0000313" key="1">
    <source>
        <dbReference type="EMBL" id="KAB5553420.1"/>
    </source>
</evidence>
<name>A0A5N5ME63_9ROSI</name>
<keyword evidence="2" id="KW-1185">Reference proteome</keyword>
<gene>
    <name evidence="1" type="ORF">DKX38_010731</name>
</gene>
<dbReference type="EMBL" id="VDCV01000006">
    <property type="protein sequence ID" value="KAB5553420.1"/>
    <property type="molecule type" value="Genomic_DNA"/>
</dbReference>
<dbReference type="PANTHER" id="PTHR34807">
    <property type="entry name" value="OS08G0270800 PROTEIN"/>
    <property type="match status" value="1"/>
</dbReference>
<dbReference type="PANTHER" id="PTHR34807:SF6">
    <property type="entry name" value="MYB-CC TYPE TRANSCRIPTION FACTOR LHEQLE-CONTAINING DOMAIN-CONTAINING PROTEIN"/>
    <property type="match status" value="1"/>
</dbReference>